<dbReference type="RefSeq" id="XP_022482414.1">
    <property type="nucleotide sequence ID" value="XM_022637730.1"/>
</dbReference>
<protein>
    <submittedName>
        <fullName evidence="2">Uncharacterized protein</fullName>
    </submittedName>
</protein>
<keyword evidence="3" id="KW-1185">Reference proteome</keyword>
<organism evidence="2 3">
    <name type="scientific">Penicillium arizonense</name>
    <dbReference type="NCBI Taxonomy" id="1835702"/>
    <lineage>
        <taxon>Eukaryota</taxon>
        <taxon>Fungi</taxon>
        <taxon>Dikarya</taxon>
        <taxon>Ascomycota</taxon>
        <taxon>Pezizomycotina</taxon>
        <taxon>Eurotiomycetes</taxon>
        <taxon>Eurotiomycetidae</taxon>
        <taxon>Eurotiales</taxon>
        <taxon>Aspergillaceae</taxon>
        <taxon>Penicillium</taxon>
    </lineage>
</organism>
<proteinExistence type="predicted"/>
<dbReference type="GeneID" id="34582464"/>
<reference evidence="2 3" key="1">
    <citation type="journal article" date="2016" name="Sci. Rep.">
        <title>Penicillium arizonense, a new, genome sequenced fungal species, reveals a high chemical diversity in secreted metabolites.</title>
        <authorList>
            <person name="Grijseels S."/>
            <person name="Nielsen J.C."/>
            <person name="Randelovic M."/>
            <person name="Nielsen J."/>
            <person name="Nielsen K.F."/>
            <person name="Workman M."/>
            <person name="Frisvad J.C."/>
        </authorList>
    </citation>
    <scope>NUCLEOTIDE SEQUENCE [LARGE SCALE GENOMIC DNA]</scope>
    <source>
        <strain evidence="2 3">CBS 141311</strain>
    </source>
</reference>
<evidence type="ECO:0000256" key="1">
    <source>
        <dbReference type="SAM" id="MobiDB-lite"/>
    </source>
</evidence>
<sequence>MDKKSLTAQQSPNQYSVRAPRKVMAYTPFLALSLQTMQHVLKYRKLRLWATNRTHKPRSSPSPTAKTLEASNLFPPSQIRPRGRRAIVSSALLTAFTPWTTECLNLSVSSRSGLSIRLYNFMSPVGSTGAFAVL</sequence>
<dbReference type="EMBL" id="LXJU01000084">
    <property type="protein sequence ID" value="OGE46947.1"/>
    <property type="molecule type" value="Genomic_DNA"/>
</dbReference>
<dbReference type="AlphaFoldDB" id="A0A1F5L1N3"/>
<name>A0A1F5L1N3_PENAI</name>
<evidence type="ECO:0000313" key="3">
    <source>
        <dbReference type="Proteomes" id="UP000177622"/>
    </source>
</evidence>
<feature type="region of interest" description="Disordered" evidence="1">
    <location>
        <begin position="52"/>
        <end position="77"/>
    </location>
</feature>
<dbReference type="Proteomes" id="UP000177622">
    <property type="component" value="Unassembled WGS sequence"/>
</dbReference>
<gene>
    <name evidence="2" type="ORF">PENARI_c084G10114</name>
</gene>
<accession>A0A1F5L1N3</accession>
<comment type="caution">
    <text evidence="2">The sequence shown here is derived from an EMBL/GenBank/DDBJ whole genome shotgun (WGS) entry which is preliminary data.</text>
</comment>
<evidence type="ECO:0000313" key="2">
    <source>
        <dbReference type="EMBL" id="OGE46947.1"/>
    </source>
</evidence>